<comment type="caution">
    <text evidence="2">The sequence shown here is derived from an EMBL/GenBank/DDBJ whole genome shotgun (WGS) entry which is preliminary data.</text>
</comment>
<organism evidence="2 3">
    <name type="scientific">Glutamicibacter soli</name>
    <dbReference type="NCBI Taxonomy" id="453836"/>
    <lineage>
        <taxon>Bacteria</taxon>
        <taxon>Bacillati</taxon>
        <taxon>Actinomycetota</taxon>
        <taxon>Actinomycetes</taxon>
        <taxon>Micrococcales</taxon>
        <taxon>Micrococcaceae</taxon>
        <taxon>Glutamicibacter</taxon>
    </lineage>
</organism>
<sequence>MISSHYGLDHGHHVLSESSTKESLARASPMAVYPVVQRLNDMEVTNHKPLEAKSSTEAKSQSITTFSFGAVCRFKIQ</sequence>
<name>A0A6L9G4K2_9MICC</name>
<evidence type="ECO:0000256" key="1">
    <source>
        <dbReference type="SAM" id="MobiDB-lite"/>
    </source>
</evidence>
<evidence type="ECO:0000313" key="2">
    <source>
        <dbReference type="EMBL" id="NAZ15957.1"/>
    </source>
</evidence>
<proteinExistence type="predicted"/>
<gene>
    <name evidence="2" type="ORF">GT020_07730</name>
</gene>
<feature type="compositionally biased region" description="Basic and acidic residues" evidence="1">
    <location>
        <begin position="7"/>
        <end position="24"/>
    </location>
</feature>
<feature type="region of interest" description="Disordered" evidence="1">
    <location>
        <begin position="1"/>
        <end position="24"/>
    </location>
</feature>
<reference evidence="2 3" key="1">
    <citation type="submission" date="2020-01" db="EMBL/GenBank/DDBJ databases">
        <title>Glutamicibacter soli M275.</title>
        <authorList>
            <person name="Meng X."/>
        </authorList>
    </citation>
    <scope>NUCLEOTIDE SEQUENCE [LARGE SCALE GENOMIC DNA]</scope>
    <source>
        <strain evidence="2 3">M275</strain>
    </source>
</reference>
<dbReference type="EMBL" id="WYDN01000005">
    <property type="protein sequence ID" value="NAZ15957.1"/>
    <property type="molecule type" value="Genomic_DNA"/>
</dbReference>
<dbReference type="Proteomes" id="UP000477543">
    <property type="component" value="Unassembled WGS sequence"/>
</dbReference>
<evidence type="ECO:0000313" key="3">
    <source>
        <dbReference type="Proteomes" id="UP000477543"/>
    </source>
</evidence>
<dbReference type="AlphaFoldDB" id="A0A6L9G4K2"/>
<protein>
    <submittedName>
        <fullName evidence="2">Uncharacterized protein</fullName>
    </submittedName>
</protein>
<accession>A0A6L9G4K2</accession>
<dbReference type="RefSeq" id="WP_161448508.1">
    <property type="nucleotide sequence ID" value="NZ_WYDN01000005.1"/>
</dbReference>